<evidence type="ECO:0000313" key="1">
    <source>
        <dbReference type="EMBL" id="CAH3038539.1"/>
    </source>
</evidence>
<evidence type="ECO:0000313" key="2">
    <source>
        <dbReference type="Proteomes" id="UP001159428"/>
    </source>
</evidence>
<dbReference type="EMBL" id="CALNXJ010000004">
    <property type="protein sequence ID" value="CAH3038539.1"/>
    <property type="molecule type" value="Genomic_DNA"/>
</dbReference>
<gene>
    <name evidence="1" type="ORF">PMEA_00021751</name>
</gene>
<name>A0AAU9VZL7_9CNID</name>
<dbReference type="AlphaFoldDB" id="A0AAU9VZL7"/>
<accession>A0AAU9VZL7</accession>
<keyword evidence="2" id="KW-1185">Reference proteome</keyword>
<reference evidence="1 2" key="1">
    <citation type="submission" date="2022-05" db="EMBL/GenBank/DDBJ databases">
        <authorList>
            <consortium name="Genoscope - CEA"/>
            <person name="William W."/>
        </authorList>
    </citation>
    <scope>NUCLEOTIDE SEQUENCE [LARGE SCALE GENOMIC DNA]</scope>
</reference>
<organism evidence="1 2">
    <name type="scientific">Pocillopora meandrina</name>
    <dbReference type="NCBI Taxonomy" id="46732"/>
    <lineage>
        <taxon>Eukaryota</taxon>
        <taxon>Metazoa</taxon>
        <taxon>Cnidaria</taxon>
        <taxon>Anthozoa</taxon>
        <taxon>Hexacorallia</taxon>
        <taxon>Scleractinia</taxon>
        <taxon>Astrocoeniina</taxon>
        <taxon>Pocilloporidae</taxon>
        <taxon>Pocillopora</taxon>
    </lineage>
</organism>
<dbReference type="Proteomes" id="UP001159428">
    <property type="component" value="Unassembled WGS sequence"/>
</dbReference>
<comment type="caution">
    <text evidence="1">The sequence shown here is derived from an EMBL/GenBank/DDBJ whole genome shotgun (WGS) entry which is preliminary data.</text>
</comment>
<proteinExistence type="predicted"/>
<protein>
    <submittedName>
        <fullName evidence="1">Uncharacterized protein</fullName>
    </submittedName>
</protein>
<sequence>MFVVVDFAAGGKCTSTSSICIMAGEAVTTNGKQSILMLRTSHISKKSSLYVLNFGYSRHYEVFEPFKEQVTSS</sequence>